<feature type="compositionally biased region" description="Basic and acidic residues" evidence="4">
    <location>
        <begin position="30"/>
        <end position="39"/>
    </location>
</feature>
<dbReference type="InterPro" id="IPR037379">
    <property type="entry name" value="WDR74/Nsa1"/>
</dbReference>
<dbReference type="OrthoDB" id="18388at2759"/>
<proteinExistence type="inferred from homology"/>
<comment type="similarity">
    <text evidence="1">Belongs to the NSA1 family.</text>
</comment>
<evidence type="ECO:0000256" key="1">
    <source>
        <dbReference type="ARBA" id="ARBA00007861"/>
    </source>
</evidence>
<comment type="subunit">
    <text evidence="2">Component of the pre-66S ribosomal particle.</text>
</comment>
<sequence length="454" mass="51246">MRIITGDDIGVLKVAHVEPKLIFNQHSKKVKDEPNEPKKKQNNSANSNPLNPYGLTDNSNINVSSIGSIDKEKAISHIAWCQVPFDASQEEVKSESEDSLEEPEELENSQEKLNIASKYQAVIASRQDGTLDIISIEDRDIIQSFTIFEDQKSVKFVGVFSNENTIACCTSTGLITYLKFTDGTLDGEVDQTQYQLISNKTIELEVFKVNQEKSNVFAVGGKEYDLELYDTNTSFENPEKPEPIFKAKNVPHDSLDLRVPIWINDLTFIPTQIENHFRIALCTKHSHLRVYQTGTSQRRPFKTYEIDTKPFTSITPTPDPDHVVLTDNEGALQVYSLSTGKRVYRFIGITGRVTGVAFGEICRTFGSKATKVPTVPIIIASSLDRYVRVYKYTPENRNLIHKIYVKTRSSSILFDELSHVQDIQDLQPFLSSKQDDALWDSIASLQPSKKPKTE</sequence>
<evidence type="ECO:0000256" key="4">
    <source>
        <dbReference type="SAM" id="MobiDB-lite"/>
    </source>
</evidence>
<evidence type="ECO:0000313" key="6">
    <source>
        <dbReference type="Proteomes" id="UP000070444"/>
    </source>
</evidence>
<dbReference type="InterPro" id="IPR036322">
    <property type="entry name" value="WD40_repeat_dom_sf"/>
</dbReference>
<organism evidence="5 6">
    <name type="scientific">Conidiobolus coronatus (strain ATCC 28846 / CBS 209.66 / NRRL 28638)</name>
    <name type="common">Delacroixia coronata</name>
    <dbReference type="NCBI Taxonomy" id="796925"/>
    <lineage>
        <taxon>Eukaryota</taxon>
        <taxon>Fungi</taxon>
        <taxon>Fungi incertae sedis</taxon>
        <taxon>Zoopagomycota</taxon>
        <taxon>Entomophthoromycotina</taxon>
        <taxon>Entomophthoromycetes</taxon>
        <taxon>Entomophthorales</taxon>
        <taxon>Ancylistaceae</taxon>
        <taxon>Conidiobolus</taxon>
    </lineage>
</organism>
<reference evidence="5 6" key="1">
    <citation type="journal article" date="2015" name="Genome Biol. Evol.">
        <title>Phylogenomic analyses indicate that early fungi evolved digesting cell walls of algal ancestors of land plants.</title>
        <authorList>
            <person name="Chang Y."/>
            <person name="Wang S."/>
            <person name="Sekimoto S."/>
            <person name="Aerts A.L."/>
            <person name="Choi C."/>
            <person name="Clum A."/>
            <person name="LaButti K.M."/>
            <person name="Lindquist E.A."/>
            <person name="Yee Ngan C."/>
            <person name="Ohm R.A."/>
            <person name="Salamov A.A."/>
            <person name="Grigoriev I.V."/>
            <person name="Spatafora J.W."/>
            <person name="Berbee M.L."/>
        </authorList>
    </citation>
    <scope>NUCLEOTIDE SEQUENCE [LARGE SCALE GENOMIC DNA]</scope>
    <source>
        <strain evidence="5 6">NRRL 28638</strain>
    </source>
</reference>
<dbReference type="PANTHER" id="PTHR16038">
    <property type="entry name" value="NOP SEVEN ASSOCIATED PROTEIN 1"/>
    <property type="match status" value="1"/>
</dbReference>
<dbReference type="EMBL" id="KQ964436">
    <property type="protein sequence ID" value="KXN73504.1"/>
    <property type="molecule type" value="Genomic_DNA"/>
</dbReference>
<dbReference type="Gene3D" id="2.130.10.10">
    <property type="entry name" value="YVTN repeat-like/Quinoprotein amine dehydrogenase"/>
    <property type="match status" value="1"/>
</dbReference>
<dbReference type="STRING" id="796925.A0A137PER7"/>
<accession>A0A137PER7</accession>
<gene>
    <name evidence="5" type="ORF">CONCODRAFT_15519</name>
</gene>
<dbReference type="SUPFAM" id="SSF50978">
    <property type="entry name" value="WD40 repeat-like"/>
    <property type="match status" value="1"/>
</dbReference>
<dbReference type="InterPro" id="IPR015943">
    <property type="entry name" value="WD40/YVTN_repeat-like_dom_sf"/>
</dbReference>
<evidence type="ECO:0000256" key="2">
    <source>
        <dbReference type="ARBA" id="ARBA00011187"/>
    </source>
</evidence>
<dbReference type="GO" id="GO:0005730">
    <property type="term" value="C:nucleolus"/>
    <property type="evidence" value="ECO:0007669"/>
    <property type="project" value="InterPro"/>
</dbReference>
<dbReference type="GO" id="GO:0030687">
    <property type="term" value="C:preribosome, large subunit precursor"/>
    <property type="evidence" value="ECO:0007669"/>
    <property type="project" value="TreeGrafter"/>
</dbReference>
<dbReference type="GO" id="GO:0042273">
    <property type="term" value="P:ribosomal large subunit biogenesis"/>
    <property type="evidence" value="ECO:0007669"/>
    <property type="project" value="InterPro"/>
</dbReference>
<name>A0A137PER7_CONC2</name>
<evidence type="ECO:0000313" key="5">
    <source>
        <dbReference type="EMBL" id="KXN73504.1"/>
    </source>
</evidence>
<evidence type="ECO:0000256" key="3">
    <source>
        <dbReference type="ARBA" id="ARBA00014234"/>
    </source>
</evidence>
<dbReference type="PANTHER" id="PTHR16038:SF4">
    <property type="entry name" value="WD REPEAT-CONTAINING PROTEIN 74"/>
    <property type="match status" value="1"/>
</dbReference>
<dbReference type="Proteomes" id="UP000070444">
    <property type="component" value="Unassembled WGS sequence"/>
</dbReference>
<keyword evidence="6" id="KW-1185">Reference proteome</keyword>
<dbReference type="AlphaFoldDB" id="A0A137PER7"/>
<protein>
    <recommendedName>
        <fullName evidence="3">Ribosome biogenesis protein NSA1</fullName>
    </recommendedName>
</protein>
<feature type="region of interest" description="Disordered" evidence="4">
    <location>
        <begin position="25"/>
        <end position="56"/>
    </location>
</feature>